<evidence type="ECO:0000313" key="3">
    <source>
        <dbReference type="Proteomes" id="UP000027138"/>
    </source>
</evidence>
<protein>
    <submittedName>
        <fullName evidence="2">Uncharacterized protein</fullName>
    </submittedName>
</protein>
<evidence type="ECO:0000313" key="2">
    <source>
        <dbReference type="EMBL" id="KDP40427.1"/>
    </source>
</evidence>
<evidence type="ECO:0000256" key="1">
    <source>
        <dbReference type="SAM" id="MobiDB-lite"/>
    </source>
</evidence>
<dbReference type="Proteomes" id="UP000027138">
    <property type="component" value="Unassembled WGS sequence"/>
</dbReference>
<dbReference type="AlphaFoldDB" id="A0A067KW93"/>
<keyword evidence="3" id="KW-1185">Reference proteome</keyword>
<gene>
    <name evidence="2" type="ORF">JCGZ_03842</name>
</gene>
<feature type="region of interest" description="Disordered" evidence="1">
    <location>
        <begin position="203"/>
        <end position="240"/>
    </location>
</feature>
<accession>A0A067KW93</accession>
<feature type="compositionally biased region" description="Basic and acidic residues" evidence="1">
    <location>
        <begin position="203"/>
        <end position="219"/>
    </location>
</feature>
<name>A0A067KW93_JATCU</name>
<sequence length="240" mass="26943">MTLEFLSSCCLQYYEDHFNSTISFCLFGKKHVISGAKLGEYVVSLLMRIHRLIFPQEFDKDSVWRSISYQGGAYTHATSKSTSLNWFSQCITHRWLVLSLFGKGESQGYIIKKDLLNVDCFNRGVNFNVGSFVMEHLVHVTNKQKDGILVGGVITALAVGMKLVNPKKTTSVSINVNNRIQASTFVDMEMAKKGPMGAYYLSDKRGRPLKIPDDGREPQLDMAPPDDQPTTSMDDSTRLL</sequence>
<reference evidence="2 3" key="1">
    <citation type="journal article" date="2014" name="PLoS ONE">
        <title>Global Analysis of Gene Expression Profiles in Physic Nut (Jatropha curcas L.) Seedlings Exposed to Salt Stress.</title>
        <authorList>
            <person name="Zhang L."/>
            <person name="Zhang C."/>
            <person name="Wu P."/>
            <person name="Chen Y."/>
            <person name="Li M."/>
            <person name="Jiang H."/>
            <person name="Wu G."/>
        </authorList>
    </citation>
    <scope>NUCLEOTIDE SEQUENCE [LARGE SCALE GENOMIC DNA]</scope>
    <source>
        <strain evidence="3">cv. GZQX0401</strain>
        <tissue evidence="2">Young leaves</tissue>
    </source>
</reference>
<organism evidence="2 3">
    <name type="scientific">Jatropha curcas</name>
    <name type="common">Barbados nut</name>
    <dbReference type="NCBI Taxonomy" id="180498"/>
    <lineage>
        <taxon>Eukaryota</taxon>
        <taxon>Viridiplantae</taxon>
        <taxon>Streptophyta</taxon>
        <taxon>Embryophyta</taxon>
        <taxon>Tracheophyta</taxon>
        <taxon>Spermatophyta</taxon>
        <taxon>Magnoliopsida</taxon>
        <taxon>eudicotyledons</taxon>
        <taxon>Gunneridae</taxon>
        <taxon>Pentapetalae</taxon>
        <taxon>rosids</taxon>
        <taxon>fabids</taxon>
        <taxon>Malpighiales</taxon>
        <taxon>Euphorbiaceae</taxon>
        <taxon>Crotonoideae</taxon>
        <taxon>Jatropheae</taxon>
        <taxon>Jatropha</taxon>
    </lineage>
</organism>
<dbReference type="EMBL" id="KK914329">
    <property type="protein sequence ID" value="KDP40427.1"/>
    <property type="molecule type" value="Genomic_DNA"/>
</dbReference>
<proteinExistence type="predicted"/>